<dbReference type="InterPro" id="IPR036322">
    <property type="entry name" value="WD40_repeat_dom_sf"/>
</dbReference>
<reference evidence="1" key="1">
    <citation type="journal article" date="2023" name="BMC Genomics">
        <title>Chromosome-level genome assemblies of Cutaneotrichosporon spp. (Trichosporonales, Basidiomycota) reveal imbalanced evolution between nucleotide sequences and chromosome synteny.</title>
        <authorList>
            <person name="Kobayashi Y."/>
            <person name="Kayamori A."/>
            <person name="Aoki K."/>
            <person name="Shiwa Y."/>
            <person name="Matsutani M."/>
            <person name="Fujita N."/>
            <person name="Sugita T."/>
            <person name="Iwasaki W."/>
            <person name="Tanaka N."/>
            <person name="Takashima M."/>
        </authorList>
    </citation>
    <scope>NUCLEOTIDE SEQUENCE</scope>
    <source>
        <strain evidence="1">HIS016</strain>
    </source>
</reference>
<proteinExistence type="predicted"/>
<comment type="caution">
    <text evidence="1">The sequence shown here is derived from an EMBL/GenBank/DDBJ whole genome shotgun (WGS) entry which is preliminary data.</text>
</comment>
<dbReference type="Proteomes" id="UP001222932">
    <property type="component" value="Unassembled WGS sequence"/>
</dbReference>
<name>A0AAD3TWL1_9TREE</name>
<protein>
    <recommendedName>
        <fullName evidence="3">WD40 repeat-like protein</fullName>
    </recommendedName>
</protein>
<sequence>MDNYQFSNTYRASCVAYSPGSTFIATALKDKVHIRSTSSLESIRTWACSLPDEPSTSCLQDVTIDTLDWSPGGSFLTCKVMLGHRTKTTWLYQKGITESNTLESLRSSRFWHVWNQLESMRQMVGSARLGPLRALIPHLIYAEAEYTVHFYSPVGVHVGSFVPDLITASAHDMAQSIKRTAWSPNGRHFAIGDSGGLVHVVESEGWKSIANLRGYQAVSISEPALRPWSHGQANIVQFERASVTPSASPIHWLGFSPDGTVLFFGQDTVLHVYAFLLNPASSKPDIEPTVTVSFNAPIKSVEYCPTSNRVAVVTRTKFLYLYDGLGVEGVEIPVGACSSDGLNANRMAESFAAMSVHWAPDGNSAAVCDKNDFCLVYEEAAGQGAEVDTWDEL</sequence>
<dbReference type="EMBL" id="BTCM01000005">
    <property type="protein sequence ID" value="GMK58202.1"/>
    <property type="molecule type" value="Genomic_DNA"/>
</dbReference>
<evidence type="ECO:0000313" key="1">
    <source>
        <dbReference type="EMBL" id="GMK58202.1"/>
    </source>
</evidence>
<dbReference type="PANTHER" id="PTHR16220:SF0">
    <property type="entry name" value="WD REPEAT-CONTAINING PROTEIN WRAP73"/>
    <property type="match status" value="1"/>
</dbReference>
<dbReference type="AlphaFoldDB" id="A0AAD3TWL1"/>
<dbReference type="InterPro" id="IPR052778">
    <property type="entry name" value="Centrosome-WD_assoc"/>
</dbReference>
<dbReference type="GO" id="GO:0005815">
    <property type="term" value="C:microtubule organizing center"/>
    <property type="evidence" value="ECO:0007669"/>
    <property type="project" value="TreeGrafter"/>
</dbReference>
<evidence type="ECO:0000313" key="2">
    <source>
        <dbReference type="Proteomes" id="UP001222932"/>
    </source>
</evidence>
<dbReference type="InterPro" id="IPR015943">
    <property type="entry name" value="WD40/YVTN_repeat-like_dom_sf"/>
</dbReference>
<dbReference type="Gene3D" id="2.130.10.10">
    <property type="entry name" value="YVTN repeat-like/Quinoprotein amine dehydrogenase"/>
    <property type="match status" value="1"/>
</dbReference>
<organism evidence="1 2">
    <name type="scientific">Cutaneotrichosporon spelunceum</name>
    <dbReference type="NCBI Taxonomy" id="1672016"/>
    <lineage>
        <taxon>Eukaryota</taxon>
        <taxon>Fungi</taxon>
        <taxon>Dikarya</taxon>
        <taxon>Basidiomycota</taxon>
        <taxon>Agaricomycotina</taxon>
        <taxon>Tremellomycetes</taxon>
        <taxon>Trichosporonales</taxon>
        <taxon>Trichosporonaceae</taxon>
        <taxon>Cutaneotrichosporon</taxon>
    </lineage>
</organism>
<dbReference type="SMART" id="SM00320">
    <property type="entry name" value="WD40"/>
    <property type="match status" value="4"/>
</dbReference>
<dbReference type="InterPro" id="IPR001680">
    <property type="entry name" value="WD40_rpt"/>
</dbReference>
<keyword evidence="2" id="KW-1185">Reference proteome</keyword>
<reference evidence="1" key="2">
    <citation type="submission" date="2023-06" db="EMBL/GenBank/DDBJ databases">
        <authorList>
            <person name="Kobayashi Y."/>
            <person name="Kayamori A."/>
            <person name="Aoki K."/>
            <person name="Shiwa Y."/>
            <person name="Fujita N."/>
            <person name="Sugita T."/>
            <person name="Iwasaki W."/>
            <person name="Tanaka N."/>
            <person name="Takashima M."/>
        </authorList>
    </citation>
    <scope>NUCLEOTIDE SEQUENCE</scope>
    <source>
        <strain evidence="1">HIS016</strain>
    </source>
</reference>
<dbReference type="SUPFAM" id="SSF50978">
    <property type="entry name" value="WD40 repeat-like"/>
    <property type="match status" value="1"/>
</dbReference>
<dbReference type="GO" id="GO:1990810">
    <property type="term" value="P:microtubule anchoring at mitotic spindle pole body"/>
    <property type="evidence" value="ECO:0007669"/>
    <property type="project" value="TreeGrafter"/>
</dbReference>
<dbReference type="GO" id="GO:1990811">
    <property type="term" value="C:MWP complex"/>
    <property type="evidence" value="ECO:0007669"/>
    <property type="project" value="TreeGrafter"/>
</dbReference>
<accession>A0AAD3TWL1</accession>
<dbReference type="PANTHER" id="PTHR16220">
    <property type="entry name" value="WD REPEAT PROTEIN 8-RELATED"/>
    <property type="match status" value="1"/>
</dbReference>
<gene>
    <name evidence="1" type="ORF">CspeluHIS016_0502340</name>
</gene>
<evidence type="ECO:0008006" key="3">
    <source>
        <dbReference type="Google" id="ProtNLM"/>
    </source>
</evidence>